<feature type="domain" description="Acyl-CoA oxidase/dehydrogenase middle" evidence="7">
    <location>
        <begin position="123"/>
        <end position="213"/>
    </location>
</feature>
<organism evidence="9 10">
    <name type="scientific">Roseomonas populi</name>
    <dbReference type="NCBI Taxonomy" id="3121582"/>
    <lineage>
        <taxon>Bacteria</taxon>
        <taxon>Pseudomonadati</taxon>
        <taxon>Pseudomonadota</taxon>
        <taxon>Alphaproteobacteria</taxon>
        <taxon>Acetobacterales</taxon>
        <taxon>Roseomonadaceae</taxon>
        <taxon>Roseomonas</taxon>
    </lineage>
</organism>
<dbReference type="RefSeq" id="WP_257714792.1">
    <property type="nucleotide sequence ID" value="NZ_JANJOU010000002.1"/>
</dbReference>
<dbReference type="PANTHER" id="PTHR43884">
    <property type="entry name" value="ACYL-COA DEHYDROGENASE"/>
    <property type="match status" value="1"/>
</dbReference>
<evidence type="ECO:0000259" key="8">
    <source>
        <dbReference type="Pfam" id="PF02771"/>
    </source>
</evidence>
<dbReference type="SUPFAM" id="SSF47203">
    <property type="entry name" value="Acyl-CoA dehydrogenase C-terminal domain-like"/>
    <property type="match status" value="1"/>
</dbReference>
<dbReference type="Pfam" id="PF02770">
    <property type="entry name" value="Acyl-CoA_dh_M"/>
    <property type="match status" value="1"/>
</dbReference>
<reference evidence="9 10" key="1">
    <citation type="submission" date="2022-06" db="EMBL/GenBank/DDBJ databases">
        <title>Roseomonas CN29.</title>
        <authorList>
            <person name="Cheng Y."/>
            <person name="He X."/>
        </authorList>
    </citation>
    <scope>NUCLEOTIDE SEQUENCE [LARGE SCALE GENOMIC DNA]</scope>
    <source>
        <strain evidence="9 10">CN29</strain>
    </source>
</reference>
<dbReference type="PANTHER" id="PTHR43884:SF12">
    <property type="entry name" value="ISOVALERYL-COA DEHYDROGENASE, MITOCHONDRIAL-RELATED"/>
    <property type="match status" value="1"/>
</dbReference>
<sequence length="394" mass="42772">MDFNLTEDQRIFADSVRRFAEENLAAGALRRAHAPGFPYDVAQLMARQGLLGITLPERDGGQGGTLMDAVLAIEQVALVCPRSADVVQAGNFGPIRTFAEYATPEQKARWLPDLLAGRNSISLGMSEPEAGSAATELKTTARLDGDHYVVNGSKVFGTHSAEASLYLIYLRFGPGIDGIGSILIERGTPGFTVGQPSRFMNGEEWSALYFEECRVPKENLLLGPGGFKKQIAAFNAERIGNTARSLAVGRFAFERAKEHAAARRQFGRTLNEFQGIQWKFADMALKLEAAQLLLYRAAVNADRGLPSAYETTLAKLACNQAGFDAANEAMQIMGGTGFSEEALVEYCMRRCRGWMIAGGSIEMMKNRLAEEVFGRRFSQRSPKPAAPAPGQSAG</sequence>
<evidence type="ECO:0000256" key="4">
    <source>
        <dbReference type="ARBA" id="ARBA00022827"/>
    </source>
</evidence>
<evidence type="ECO:0000256" key="3">
    <source>
        <dbReference type="ARBA" id="ARBA00022630"/>
    </source>
</evidence>
<keyword evidence="10" id="KW-1185">Reference proteome</keyword>
<keyword evidence="3 5" id="KW-0285">Flavoprotein</keyword>
<evidence type="ECO:0000313" key="9">
    <source>
        <dbReference type="EMBL" id="MCR0981112.1"/>
    </source>
</evidence>
<comment type="caution">
    <text evidence="9">The sequence shown here is derived from an EMBL/GenBank/DDBJ whole genome shotgun (WGS) entry which is preliminary data.</text>
</comment>
<dbReference type="Gene3D" id="2.40.110.10">
    <property type="entry name" value="Butyryl-CoA Dehydrogenase, subunit A, domain 2"/>
    <property type="match status" value="1"/>
</dbReference>
<feature type="domain" description="Acyl-CoA dehydrogenase/oxidase C-terminal" evidence="6">
    <location>
        <begin position="226"/>
        <end position="372"/>
    </location>
</feature>
<dbReference type="InterPro" id="IPR037069">
    <property type="entry name" value="AcylCoA_DH/ox_N_sf"/>
</dbReference>
<gene>
    <name evidence="9" type="ORF">NRP21_03505</name>
</gene>
<evidence type="ECO:0000259" key="7">
    <source>
        <dbReference type="Pfam" id="PF02770"/>
    </source>
</evidence>
<dbReference type="Gene3D" id="1.10.540.10">
    <property type="entry name" value="Acyl-CoA dehydrogenase/oxidase, N-terminal domain"/>
    <property type="match status" value="1"/>
</dbReference>
<proteinExistence type="inferred from homology"/>
<keyword evidence="4 5" id="KW-0274">FAD</keyword>
<protein>
    <submittedName>
        <fullName evidence="9">Acyl-CoA dehydrogenase family protein</fullName>
    </submittedName>
</protein>
<dbReference type="InterPro" id="IPR036250">
    <property type="entry name" value="AcylCo_DH-like_C"/>
</dbReference>
<dbReference type="InterPro" id="IPR006091">
    <property type="entry name" value="Acyl-CoA_Oxase/DH_mid-dom"/>
</dbReference>
<dbReference type="Pfam" id="PF02771">
    <property type="entry name" value="Acyl-CoA_dh_N"/>
    <property type="match status" value="1"/>
</dbReference>
<dbReference type="Proteomes" id="UP001524642">
    <property type="component" value="Unassembled WGS sequence"/>
</dbReference>
<dbReference type="InterPro" id="IPR046373">
    <property type="entry name" value="Acyl-CoA_Oxase/DH_mid-dom_sf"/>
</dbReference>
<dbReference type="InterPro" id="IPR009075">
    <property type="entry name" value="AcylCo_DH/oxidase_C"/>
</dbReference>
<evidence type="ECO:0000256" key="5">
    <source>
        <dbReference type="RuleBase" id="RU362125"/>
    </source>
</evidence>
<comment type="cofactor">
    <cofactor evidence="1 5">
        <name>FAD</name>
        <dbReference type="ChEBI" id="CHEBI:57692"/>
    </cofactor>
</comment>
<feature type="domain" description="Acyl-CoA dehydrogenase/oxidase N-terminal" evidence="8">
    <location>
        <begin position="6"/>
        <end position="117"/>
    </location>
</feature>
<name>A0ABT1WZ34_9PROT</name>
<evidence type="ECO:0000256" key="2">
    <source>
        <dbReference type="ARBA" id="ARBA00009347"/>
    </source>
</evidence>
<dbReference type="SUPFAM" id="SSF56645">
    <property type="entry name" value="Acyl-CoA dehydrogenase NM domain-like"/>
    <property type="match status" value="1"/>
</dbReference>
<dbReference type="EMBL" id="JANJOU010000002">
    <property type="protein sequence ID" value="MCR0981112.1"/>
    <property type="molecule type" value="Genomic_DNA"/>
</dbReference>
<evidence type="ECO:0000259" key="6">
    <source>
        <dbReference type="Pfam" id="PF00441"/>
    </source>
</evidence>
<accession>A0ABT1WZ34</accession>
<dbReference type="InterPro" id="IPR009100">
    <property type="entry name" value="AcylCoA_DH/oxidase_NM_dom_sf"/>
</dbReference>
<comment type="similarity">
    <text evidence="2 5">Belongs to the acyl-CoA dehydrogenase family.</text>
</comment>
<dbReference type="Pfam" id="PF00441">
    <property type="entry name" value="Acyl-CoA_dh_1"/>
    <property type="match status" value="1"/>
</dbReference>
<evidence type="ECO:0000313" key="10">
    <source>
        <dbReference type="Proteomes" id="UP001524642"/>
    </source>
</evidence>
<keyword evidence="5" id="KW-0560">Oxidoreductase</keyword>
<evidence type="ECO:0000256" key="1">
    <source>
        <dbReference type="ARBA" id="ARBA00001974"/>
    </source>
</evidence>
<dbReference type="InterPro" id="IPR013786">
    <property type="entry name" value="AcylCoA_DH/ox_N"/>
</dbReference>
<dbReference type="Gene3D" id="1.20.140.10">
    <property type="entry name" value="Butyryl-CoA Dehydrogenase, subunit A, domain 3"/>
    <property type="match status" value="1"/>
</dbReference>